<evidence type="ECO:0000313" key="8">
    <source>
        <dbReference type="Proteomes" id="UP001596527"/>
    </source>
</evidence>
<evidence type="ECO:0000256" key="1">
    <source>
        <dbReference type="ARBA" id="ARBA00011900"/>
    </source>
</evidence>
<proteinExistence type="predicted"/>
<dbReference type="SUPFAM" id="SSF53335">
    <property type="entry name" value="S-adenosyl-L-methionine-dependent methyltransferases"/>
    <property type="match status" value="1"/>
</dbReference>
<comment type="caution">
    <text evidence="7">The sequence shown here is derived from an EMBL/GenBank/DDBJ whole genome shotgun (WGS) entry which is preliminary data.</text>
</comment>
<reference evidence="8" key="1">
    <citation type="journal article" date="2019" name="Int. J. Syst. Evol. Microbiol.">
        <title>The Global Catalogue of Microorganisms (GCM) 10K type strain sequencing project: providing services to taxonomists for standard genome sequencing and annotation.</title>
        <authorList>
            <consortium name="The Broad Institute Genomics Platform"/>
            <consortium name="The Broad Institute Genome Sequencing Center for Infectious Disease"/>
            <person name="Wu L."/>
            <person name="Ma J."/>
        </authorList>
    </citation>
    <scope>NUCLEOTIDE SEQUENCE [LARGE SCALE GENOMIC DNA]</scope>
    <source>
        <strain evidence="8">CCUG 56698</strain>
    </source>
</reference>
<evidence type="ECO:0000256" key="6">
    <source>
        <dbReference type="SAM" id="SignalP"/>
    </source>
</evidence>
<keyword evidence="4" id="KW-0949">S-adenosyl-L-methionine</keyword>
<evidence type="ECO:0000256" key="2">
    <source>
        <dbReference type="ARBA" id="ARBA00022603"/>
    </source>
</evidence>
<dbReference type="PROSITE" id="PS00092">
    <property type="entry name" value="N6_MTASE"/>
    <property type="match status" value="1"/>
</dbReference>
<evidence type="ECO:0000256" key="5">
    <source>
        <dbReference type="ARBA" id="ARBA00047942"/>
    </source>
</evidence>
<name>A0ABW2SQC1_9ACTO</name>
<dbReference type="RefSeq" id="WP_380975185.1">
    <property type="nucleotide sequence ID" value="NZ_JBHTEF010000001.1"/>
</dbReference>
<dbReference type="GO" id="GO:0032259">
    <property type="term" value="P:methylation"/>
    <property type="evidence" value="ECO:0007669"/>
    <property type="project" value="UniProtKB-KW"/>
</dbReference>
<evidence type="ECO:0000256" key="3">
    <source>
        <dbReference type="ARBA" id="ARBA00022679"/>
    </source>
</evidence>
<dbReference type="InterPro" id="IPR012327">
    <property type="entry name" value="MeTrfase_D12"/>
</dbReference>
<keyword evidence="3" id="KW-0808">Transferase</keyword>
<feature type="chain" id="PRO_5045339207" description="site-specific DNA-methyltransferase (adenine-specific)" evidence="6">
    <location>
        <begin position="33"/>
        <end position="386"/>
    </location>
</feature>
<evidence type="ECO:0000313" key="7">
    <source>
        <dbReference type="EMBL" id="MFC7581681.1"/>
    </source>
</evidence>
<keyword evidence="2 7" id="KW-0489">Methyltransferase</keyword>
<dbReference type="InterPro" id="IPR002052">
    <property type="entry name" value="DNA_methylase_N6_adenine_CS"/>
</dbReference>
<feature type="signal peptide" evidence="6">
    <location>
        <begin position="1"/>
        <end position="32"/>
    </location>
</feature>
<dbReference type="Pfam" id="PF02086">
    <property type="entry name" value="MethyltransfD12"/>
    <property type="match status" value="1"/>
</dbReference>
<accession>A0ABW2SQC1</accession>
<comment type="catalytic activity">
    <reaction evidence="5">
        <text>a 2'-deoxyadenosine in DNA + S-adenosyl-L-methionine = an N(6)-methyl-2'-deoxyadenosine in DNA + S-adenosyl-L-homocysteine + H(+)</text>
        <dbReference type="Rhea" id="RHEA:15197"/>
        <dbReference type="Rhea" id="RHEA-COMP:12418"/>
        <dbReference type="Rhea" id="RHEA-COMP:12419"/>
        <dbReference type="ChEBI" id="CHEBI:15378"/>
        <dbReference type="ChEBI" id="CHEBI:57856"/>
        <dbReference type="ChEBI" id="CHEBI:59789"/>
        <dbReference type="ChEBI" id="CHEBI:90615"/>
        <dbReference type="ChEBI" id="CHEBI:90616"/>
        <dbReference type="EC" id="2.1.1.72"/>
    </reaction>
</comment>
<dbReference type="EC" id="2.1.1.72" evidence="1"/>
<dbReference type="EMBL" id="JBHTEF010000001">
    <property type="protein sequence ID" value="MFC7581681.1"/>
    <property type="molecule type" value="Genomic_DNA"/>
</dbReference>
<gene>
    <name evidence="7" type="ORF">ACFQWG_10795</name>
</gene>
<dbReference type="InterPro" id="IPR029063">
    <property type="entry name" value="SAM-dependent_MTases_sf"/>
</dbReference>
<keyword evidence="8" id="KW-1185">Reference proteome</keyword>
<protein>
    <recommendedName>
        <fullName evidence="1">site-specific DNA-methyltransferase (adenine-specific)</fullName>
        <ecNumber evidence="1">2.1.1.72</ecNumber>
    </recommendedName>
</protein>
<dbReference type="GO" id="GO:0008168">
    <property type="term" value="F:methyltransferase activity"/>
    <property type="evidence" value="ECO:0007669"/>
    <property type="project" value="UniProtKB-KW"/>
</dbReference>
<sequence length="386" mass="41320">MDGRGRPRRSGRLVIKYLGSKRALVPALGAMAAATGARTALDLFTGTTRVAQEFKRLGMEVTASDIATYSEALARCYIATDARGVDGEALAEEIARLDALPGTPGYVTRTFCEEARYFQPANGARIDAIRDAIEAGHGGGSPLACADGPGGDPLYPILLTSLMEAADRVDSTTGQQMAYLKQWAPRASNPLRLRVPQLLAGGGRAVRGDARDVARALGPIDLAYLDPPYNQHRYFTNYHVWETLIRWDAPPAYGVARKRADARDPATASAFNRRREMPRALAQVIADVRAEVVMVSYNDESWVGVPGLATSLREAGHEDVAVVGFDSRRYVGARIGIYNPAGERVGRVGRLRNTEYVFVAGPGDRVGAAVAAGRAAGGEIVPEPAV</sequence>
<dbReference type="Proteomes" id="UP001596527">
    <property type="component" value="Unassembled WGS sequence"/>
</dbReference>
<organism evidence="7 8">
    <name type="scientific">Schaalia naturae</name>
    <dbReference type="NCBI Taxonomy" id="635203"/>
    <lineage>
        <taxon>Bacteria</taxon>
        <taxon>Bacillati</taxon>
        <taxon>Actinomycetota</taxon>
        <taxon>Actinomycetes</taxon>
        <taxon>Actinomycetales</taxon>
        <taxon>Actinomycetaceae</taxon>
        <taxon>Schaalia</taxon>
    </lineage>
</organism>
<keyword evidence="6" id="KW-0732">Signal</keyword>
<evidence type="ECO:0000256" key="4">
    <source>
        <dbReference type="ARBA" id="ARBA00022691"/>
    </source>
</evidence>